<dbReference type="GO" id="GO:0016740">
    <property type="term" value="F:transferase activity"/>
    <property type="evidence" value="ECO:0007669"/>
    <property type="project" value="UniProtKB-KW"/>
</dbReference>
<dbReference type="InterPro" id="IPR001451">
    <property type="entry name" value="Hexapep"/>
</dbReference>
<evidence type="ECO:0000313" key="3">
    <source>
        <dbReference type="EMBL" id="RKX68057.1"/>
    </source>
</evidence>
<name>A0A660SBJ4_UNCT6</name>
<comment type="caution">
    <text evidence="3">The sequence shown here is derived from an EMBL/GenBank/DDBJ whole genome shotgun (WGS) entry which is preliminary data.</text>
</comment>
<dbReference type="Proteomes" id="UP000282321">
    <property type="component" value="Unassembled WGS sequence"/>
</dbReference>
<gene>
    <name evidence="3" type="ORF">DRP44_00700</name>
</gene>
<dbReference type="PROSITE" id="PS00101">
    <property type="entry name" value="HEXAPEP_TRANSFERASES"/>
    <property type="match status" value="1"/>
</dbReference>
<evidence type="ECO:0000256" key="2">
    <source>
        <dbReference type="ARBA" id="ARBA00022737"/>
    </source>
</evidence>
<keyword evidence="1 3" id="KW-0808">Transferase</keyword>
<dbReference type="Pfam" id="PF00132">
    <property type="entry name" value="Hexapep"/>
    <property type="match status" value="1"/>
</dbReference>
<dbReference type="PANTHER" id="PTHR43300">
    <property type="entry name" value="ACETYLTRANSFERASE"/>
    <property type="match status" value="1"/>
</dbReference>
<proteinExistence type="predicted"/>
<dbReference type="InterPro" id="IPR018357">
    <property type="entry name" value="Hexapep_transf_CS"/>
</dbReference>
<evidence type="ECO:0000256" key="1">
    <source>
        <dbReference type="ARBA" id="ARBA00022679"/>
    </source>
</evidence>
<dbReference type="SUPFAM" id="SSF51161">
    <property type="entry name" value="Trimeric LpxA-like enzymes"/>
    <property type="match status" value="1"/>
</dbReference>
<dbReference type="CDD" id="cd03358">
    <property type="entry name" value="LbH_WxcM_N_like"/>
    <property type="match status" value="1"/>
</dbReference>
<accession>A0A660SBJ4</accession>
<dbReference type="Pfam" id="PF14602">
    <property type="entry name" value="Hexapep_2"/>
    <property type="match status" value="1"/>
</dbReference>
<dbReference type="PANTHER" id="PTHR43300:SF4">
    <property type="entry name" value="ACYL-[ACYL-CARRIER-PROTEIN]--UDP-N-ACETYLGLUCOSAMINE O-ACYLTRANSFERASE"/>
    <property type="match status" value="1"/>
</dbReference>
<organism evidence="3 4">
    <name type="scientific">candidate division TA06 bacterium</name>
    <dbReference type="NCBI Taxonomy" id="2250710"/>
    <lineage>
        <taxon>Bacteria</taxon>
        <taxon>Bacteria division TA06</taxon>
    </lineage>
</organism>
<keyword evidence="2" id="KW-0677">Repeat</keyword>
<dbReference type="InterPro" id="IPR050179">
    <property type="entry name" value="Trans_hexapeptide_repeat"/>
</dbReference>
<dbReference type="EMBL" id="QNBC01000004">
    <property type="protein sequence ID" value="RKX68057.1"/>
    <property type="molecule type" value="Genomic_DNA"/>
</dbReference>
<dbReference type="Gene3D" id="2.160.10.10">
    <property type="entry name" value="Hexapeptide repeat proteins"/>
    <property type="match status" value="1"/>
</dbReference>
<evidence type="ECO:0000313" key="4">
    <source>
        <dbReference type="Proteomes" id="UP000282321"/>
    </source>
</evidence>
<sequence>MKFQNIVNVKKGENVKIYDFVNIYGCEIGDNTKIGTFVEIQKGAKIGKNCKISSHTFICEGVTIEDEVFVGHNVSFINDKYPRAAANGKLLTEGEWTLETTLVKKGASIGTSTTILSGVTIGENSIIGAGSVVTKDIPDNVIAYGNPAKVIRKI</sequence>
<dbReference type="InterPro" id="IPR011004">
    <property type="entry name" value="Trimer_LpxA-like_sf"/>
</dbReference>
<reference evidence="3 4" key="1">
    <citation type="submission" date="2018-06" db="EMBL/GenBank/DDBJ databases">
        <title>Extensive metabolic versatility and redundancy in microbially diverse, dynamic hydrothermal sediments.</title>
        <authorList>
            <person name="Dombrowski N."/>
            <person name="Teske A."/>
            <person name="Baker B.J."/>
        </authorList>
    </citation>
    <scope>NUCLEOTIDE SEQUENCE [LARGE SCALE GENOMIC DNA]</scope>
    <source>
        <strain evidence="3">B35_G9</strain>
    </source>
</reference>
<dbReference type="AlphaFoldDB" id="A0A660SBJ4"/>
<protein>
    <submittedName>
        <fullName evidence="3">N-acetyltransferase</fullName>
    </submittedName>
</protein>